<organism evidence="1">
    <name type="scientific">bioreactor metagenome</name>
    <dbReference type="NCBI Taxonomy" id="1076179"/>
    <lineage>
        <taxon>unclassified sequences</taxon>
        <taxon>metagenomes</taxon>
        <taxon>ecological metagenomes</taxon>
    </lineage>
</organism>
<dbReference type="AlphaFoldDB" id="A0A644ZV83"/>
<protein>
    <submittedName>
        <fullName evidence="1">Uncharacterized protein</fullName>
    </submittedName>
</protein>
<comment type="caution">
    <text evidence="1">The sequence shown here is derived from an EMBL/GenBank/DDBJ whole genome shotgun (WGS) entry which is preliminary data.</text>
</comment>
<name>A0A644ZV83_9ZZZZ</name>
<evidence type="ECO:0000313" key="1">
    <source>
        <dbReference type="EMBL" id="MPM44899.1"/>
    </source>
</evidence>
<gene>
    <name evidence="1" type="ORF">SDC9_91581</name>
</gene>
<reference evidence="1" key="1">
    <citation type="submission" date="2019-08" db="EMBL/GenBank/DDBJ databases">
        <authorList>
            <person name="Kucharzyk K."/>
            <person name="Murdoch R.W."/>
            <person name="Higgins S."/>
            <person name="Loffler F."/>
        </authorList>
    </citation>
    <scope>NUCLEOTIDE SEQUENCE</scope>
</reference>
<dbReference type="EMBL" id="VSSQ01010661">
    <property type="protein sequence ID" value="MPM44899.1"/>
    <property type="molecule type" value="Genomic_DNA"/>
</dbReference>
<sequence>MRAGFARAVEVADAAAAQRGVLAVGAHVGLVVPAALALGGLGGLDLDGERVARLHVHLGDDERELEVGAQRGEQLVVFRRGGEGDLGL</sequence>
<accession>A0A644ZV83</accession>
<proteinExistence type="predicted"/>